<feature type="binding site" evidence="9">
    <location>
        <position position="223"/>
    </location>
    <ligand>
        <name>Mg(2+)</name>
        <dbReference type="ChEBI" id="CHEBI:18420"/>
    </ligand>
</feature>
<feature type="domain" description="PurM-like C-terminal" evidence="11">
    <location>
        <begin position="165"/>
        <end position="344"/>
    </location>
</feature>
<dbReference type="PANTHER" id="PTHR10256:SF0">
    <property type="entry name" value="INACTIVE SELENIDE, WATER DIKINASE-LIKE PROTEIN-RELATED"/>
    <property type="match status" value="1"/>
</dbReference>
<keyword evidence="5 9" id="KW-0418">Kinase</keyword>
<evidence type="ECO:0000259" key="11">
    <source>
        <dbReference type="Pfam" id="PF02769"/>
    </source>
</evidence>
<dbReference type="GO" id="GO:0005737">
    <property type="term" value="C:cytoplasm"/>
    <property type="evidence" value="ECO:0007669"/>
    <property type="project" value="TreeGrafter"/>
</dbReference>
<dbReference type="EC" id="2.7.9.3" evidence="9"/>
<dbReference type="GO" id="GO:0016260">
    <property type="term" value="P:selenocysteine biosynthetic process"/>
    <property type="evidence" value="ECO:0007669"/>
    <property type="project" value="InterPro"/>
</dbReference>
<dbReference type="SUPFAM" id="SSF56042">
    <property type="entry name" value="PurM C-terminal domain-like"/>
    <property type="match status" value="1"/>
</dbReference>
<dbReference type="GO" id="GO:0005524">
    <property type="term" value="F:ATP binding"/>
    <property type="evidence" value="ECO:0007669"/>
    <property type="project" value="UniProtKB-UniRule"/>
</dbReference>
<dbReference type="InterPro" id="IPR036921">
    <property type="entry name" value="PurM-like_N_sf"/>
</dbReference>
<dbReference type="InterPro" id="IPR023061">
    <property type="entry name" value="SelD_I"/>
</dbReference>
<feature type="binding site" evidence="9">
    <location>
        <position position="47"/>
    </location>
    <ligand>
        <name>Mg(2+)</name>
        <dbReference type="ChEBI" id="CHEBI:18420"/>
    </ligand>
</feature>
<dbReference type="InterPro" id="IPR036676">
    <property type="entry name" value="PurM-like_C_sf"/>
</dbReference>
<comment type="caution">
    <text evidence="12">The sequence shown here is derived from an EMBL/GenBank/DDBJ whole genome shotgun (WGS) entry which is preliminary data.</text>
</comment>
<dbReference type="InterPro" id="IPR004536">
    <property type="entry name" value="SPS/SelD"/>
</dbReference>
<dbReference type="PANTHER" id="PTHR10256">
    <property type="entry name" value="SELENIDE, WATER DIKINASE"/>
    <property type="match status" value="1"/>
</dbReference>
<feature type="domain" description="PurM-like N-terminal" evidence="10">
    <location>
        <begin position="46"/>
        <end position="153"/>
    </location>
</feature>
<feature type="binding site" description="in other chain" evidence="9">
    <location>
        <position position="87"/>
    </location>
    <ligand>
        <name>ATP</name>
        <dbReference type="ChEBI" id="CHEBI:30616"/>
        <note>ligand shared between dimeric partners</note>
    </ligand>
</feature>
<feature type="site" description="Important for catalytic activity" evidence="9">
    <location>
        <position position="17"/>
    </location>
</feature>
<dbReference type="RefSeq" id="WP_272458329.1">
    <property type="nucleotide sequence ID" value="NZ_JAGTJJ010000002.1"/>
</dbReference>
<organism evidence="12 13">
    <name type="scientific">Polyangium jinanense</name>
    <dbReference type="NCBI Taxonomy" id="2829994"/>
    <lineage>
        <taxon>Bacteria</taxon>
        <taxon>Pseudomonadati</taxon>
        <taxon>Myxococcota</taxon>
        <taxon>Polyangia</taxon>
        <taxon>Polyangiales</taxon>
        <taxon>Polyangiaceae</taxon>
        <taxon>Polyangium</taxon>
    </lineage>
</organism>
<dbReference type="InterPro" id="IPR016188">
    <property type="entry name" value="PurM-like_N"/>
</dbReference>
<dbReference type="Pfam" id="PF00586">
    <property type="entry name" value="AIRS"/>
    <property type="match status" value="1"/>
</dbReference>
<comment type="similarity">
    <text evidence="1 9">Belongs to the selenophosphate synthase 1 family. Class I subfamily.</text>
</comment>
<dbReference type="NCBIfam" id="NF002098">
    <property type="entry name" value="PRK00943.1"/>
    <property type="match status" value="1"/>
</dbReference>
<evidence type="ECO:0000256" key="4">
    <source>
        <dbReference type="ARBA" id="ARBA00022741"/>
    </source>
</evidence>
<evidence type="ECO:0000256" key="9">
    <source>
        <dbReference type="HAMAP-Rule" id="MF_00625"/>
    </source>
</evidence>
<accession>A0A9X4ARM0</accession>
<dbReference type="AlphaFoldDB" id="A0A9X4ARM0"/>
<feature type="binding site" description="in other chain" evidence="9">
    <location>
        <position position="64"/>
    </location>
    <ligand>
        <name>ATP</name>
        <dbReference type="ChEBI" id="CHEBI:30616"/>
        <note>ligand shared between dimeric partners</note>
    </ligand>
</feature>
<dbReference type="Pfam" id="PF02769">
    <property type="entry name" value="AIRS_C"/>
    <property type="match status" value="1"/>
</dbReference>
<reference evidence="12 13" key="1">
    <citation type="submission" date="2021-04" db="EMBL/GenBank/DDBJ databases">
        <title>Genome analysis of Polyangium sp.</title>
        <authorList>
            <person name="Li Y."/>
            <person name="Wang J."/>
        </authorList>
    </citation>
    <scope>NUCLEOTIDE SEQUENCE [LARGE SCALE GENOMIC DNA]</scope>
    <source>
        <strain evidence="12 13">SDU14</strain>
    </source>
</reference>
<keyword evidence="13" id="KW-1185">Reference proteome</keyword>
<sequence>MTVRLTQVAKRAGCAAKHPPGYLFPLLRGLPPIRDPNVMIGTSTADDAAVYRLSADTALVLTTDFFTPVVDDPYDFGAVAATNALSDVYAMGGRPLTALNLVGFPDDTLDASILAEILRGGAEKAREAGIDLVGGHTIKTDEPIYGLAVTGVVHPDRVVSNAGGRPGDLLVLTKPLGIGILTTAAKQNKDALGAIGKAIRLMSTLNRAACEAMTAASVHAATDVTGFGLLGHLRNVVAASGCGATVWLDAVPVVEEAWTYVREGIAPGGTHANWRFLKDHVTYEDGIDKPAELVLSDAQTSGGLLIAVEPSRVDQLVAELEARGTPARAIVGRLDDGPAGKIRVTARATG</sequence>
<feature type="binding site" evidence="9">
    <location>
        <begin position="135"/>
        <end position="137"/>
    </location>
    <ligand>
        <name>ATP</name>
        <dbReference type="ChEBI" id="CHEBI:30616"/>
        <note>ligand shared between dimeric partners</note>
    </ligand>
</feature>
<evidence type="ECO:0000313" key="12">
    <source>
        <dbReference type="EMBL" id="MDC3980302.1"/>
    </source>
</evidence>
<comment type="catalytic activity">
    <reaction evidence="9">
        <text>hydrogenselenide + ATP + H2O = selenophosphate + AMP + phosphate + 2 H(+)</text>
        <dbReference type="Rhea" id="RHEA:18737"/>
        <dbReference type="ChEBI" id="CHEBI:15377"/>
        <dbReference type="ChEBI" id="CHEBI:15378"/>
        <dbReference type="ChEBI" id="CHEBI:16144"/>
        <dbReference type="ChEBI" id="CHEBI:29317"/>
        <dbReference type="ChEBI" id="CHEBI:30616"/>
        <dbReference type="ChEBI" id="CHEBI:43474"/>
        <dbReference type="ChEBI" id="CHEBI:456215"/>
        <dbReference type="EC" id="2.7.9.3"/>
    </reaction>
</comment>
<evidence type="ECO:0000256" key="2">
    <source>
        <dbReference type="ARBA" id="ARBA00022679"/>
    </source>
</evidence>
<dbReference type="NCBIfam" id="TIGR00476">
    <property type="entry name" value="selD"/>
    <property type="match status" value="1"/>
</dbReference>
<keyword evidence="4 9" id="KW-0547">Nucleotide-binding</keyword>
<keyword evidence="7 9" id="KW-0460">Magnesium</keyword>
<comment type="subunit">
    <text evidence="9">Homodimer.</text>
</comment>
<evidence type="ECO:0000313" key="13">
    <source>
        <dbReference type="Proteomes" id="UP001151081"/>
    </source>
</evidence>
<keyword evidence="8 9" id="KW-0711">Selenium</keyword>
<dbReference type="FunFam" id="3.30.1330.10:FF:000003">
    <property type="entry name" value="Selenide, water dikinase"/>
    <property type="match status" value="1"/>
</dbReference>
<dbReference type="Gene3D" id="3.30.1330.10">
    <property type="entry name" value="PurM-like, N-terminal domain"/>
    <property type="match status" value="1"/>
</dbReference>
<dbReference type="Gene3D" id="3.90.650.10">
    <property type="entry name" value="PurM-like C-terminal domain"/>
    <property type="match status" value="1"/>
</dbReference>
<proteinExistence type="inferred from homology"/>
<name>A0A9X4ARM0_9BACT</name>
<gene>
    <name evidence="9 12" type="primary">selD</name>
    <name evidence="12" type="ORF">KEG57_07350</name>
</gene>
<dbReference type="HAMAP" id="MF_00625">
    <property type="entry name" value="SelD"/>
    <property type="match status" value="1"/>
</dbReference>
<feature type="binding site" description="in other chain" evidence="9">
    <location>
        <begin position="44"/>
        <end position="46"/>
    </location>
    <ligand>
        <name>ATP</name>
        <dbReference type="ChEBI" id="CHEBI:30616"/>
        <note>ligand shared between dimeric partners</note>
    </ligand>
</feature>
<evidence type="ECO:0000256" key="6">
    <source>
        <dbReference type="ARBA" id="ARBA00022840"/>
    </source>
</evidence>
<keyword evidence="2 9" id="KW-0808">Transferase</keyword>
<dbReference type="InterPro" id="IPR010918">
    <property type="entry name" value="PurM-like_C_dom"/>
</dbReference>
<dbReference type="SUPFAM" id="SSF55326">
    <property type="entry name" value="PurM N-terminal domain-like"/>
    <property type="match status" value="1"/>
</dbReference>
<evidence type="ECO:0000259" key="10">
    <source>
        <dbReference type="Pfam" id="PF00586"/>
    </source>
</evidence>
<evidence type="ECO:0000256" key="7">
    <source>
        <dbReference type="ARBA" id="ARBA00022842"/>
    </source>
</evidence>
<evidence type="ECO:0000256" key="5">
    <source>
        <dbReference type="ARBA" id="ARBA00022777"/>
    </source>
</evidence>
<keyword evidence="6 9" id="KW-0067">ATP-binding</keyword>
<evidence type="ECO:0000256" key="8">
    <source>
        <dbReference type="ARBA" id="ARBA00023266"/>
    </source>
</evidence>
<feature type="binding site" evidence="9">
    <location>
        <position position="87"/>
    </location>
    <ligand>
        <name>Mg(2+)</name>
        <dbReference type="ChEBI" id="CHEBI:18420"/>
    </ligand>
</feature>
<feature type="binding site" description="in other chain" evidence="9">
    <location>
        <position position="17"/>
    </location>
    <ligand>
        <name>ATP</name>
        <dbReference type="ChEBI" id="CHEBI:30616"/>
        <note>ligand shared between dimeric partners</note>
    </ligand>
</feature>
<dbReference type="EMBL" id="JAGTJJ010000002">
    <property type="protein sequence ID" value="MDC3980302.1"/>
    <property type="molecule type" value="Genomic_DNA"/>
</dbReference>
<feature type="active site" evidence="9">
    <location>
        <position position="14"/>
    </location>
</feature>
<dbReference type="GO" id="GO:0004756">
    <property type="term" value="F:selenide, water dikinase activity"/>
    <property type="evidence" value="ECO:0007669"/>
    <property type="project" value="UniProtKB-UniRule"/>
</dbReference>
<comment type="cofactor">
    <cofactor evidence="9">
        <name>Mg(2+)</name>
        <dbReference type="ChEBI" id="CHEBI:18420"/>
    </cofactor>
    <text evidence="9">Binds 1 Mg(2+) ion per monomer.</text>
</comment>
<dbReference type="CDD" id="cd02195">
    <property type="entry name" value="SelD"/>
    <property type="match status" value="1"/>
</dbReference>
<keyword evidence="3 9" id="KW-0479">Metal-binding</keyword>
<dbReference type="GO" id="GO:0000287">
    <property type="term" value="F:magnesium ion binding"/>
    <property type="evidence" value="ECO:0007669"/>
    <property type="project" value="UniProtKB-UniRule"/>
</dbReference>
<dbReference type="PIRSF" id="PIRSF036407">
    <property type="entry name" value="Selenphspht_syn"/>
    <property type="match status" value="1"/>
</dbReference>
<protein>
    <recommendedName>
        <fullName evidence="9">Selenide, water dikinase</fullName>
        <ecNumber evidence="9">2.7.9.3</ecNumber>
    </recommendedName>
    <alternativeName>
        <fullName evidence="9">Selenium donor protein</fullName>
    </alternativeName>
    <alternativeName>
        <fullName evidence="9">Selenophosphate synthase</fullName>
    </alternativeName>
</protein>
<evidence type="ECO:0000256" key="1">
    <source>
        <dbReference type="ARBA" id="ARBA00008026"/>
    </source>
</evidence>
<evidence type="ECO:0000256" key="3">
    <source>
        <dbReference type="ARBA" id="ARBA00022723"/>
    </source>
</evidence>
<comment type="function">
    <text evidence="9">Synthesizes selenophosphate from selenide and ATP.</text>
</comment>
<dbReference type="Proteomes" id="UP001151081">
    <property type="component" value="Unassembled WGS sequence"/>
</dbReference>